<keyword evidence="1" id="KW-0812">Transmembrane</keyword>
<reference evidence="2 3" key="1">
    <citation type="submission" date="2016-10" db="EMBL/GenBank/DDBJ databases">
        <title>Reductive evolution of mitochondrial metabolism and differential evolution of invasion-related proteins in Cryptosporidium.</title>
        <authorList>
            <person name="Liu S."/>
            <person name="Roellig D.M."/>
            <person name="Guo Y."/>
            <person name="Li N."/>
            <person name="Frace M.A."/>
            <person name="Tang K."/>
            <person name="Zhang L."/>
            <person name="Feng Y."/>
            <person name="Xiao L."/>
        </authorList>
    </citation>
    <scope>NUCLEOTIDE SEQUENCE [LARGE SCALE GENOMIC DNA]</scope>
    <source>
        <strain evidence="2">39726</strain>
    </source>
</reference>
<keyword evidence="1" id="KW-1133">Transmembrane helix</keyword>
<evidence type="ECO:0000313" key="2">
    <source>
        <dbReference type="EMBL" id="OII71883.1"/>
    </source>
</evidence>
<dbReference type="GeneID" id="39977483"/>
<accession>A0A1J4MEJ2</accession>
<evidence type="ECO:0000256" key="1">
    <source>
        <dbReference type="SAM" id="Phobius"/>
    </source>
</evidence>
<dbReference type="AlphaFoldDB" id="A0A1J4MEJ2"/>
<dbReference type="OrthoDB" id="338405at2759"/>
<sequence length="588" mass="68695">MRYRKEHKAEEQRTFKYEGRKENLEAEDENRKTDRRLSRIILKFIGLLLHYFIDILKFAFHYIFDARLNRKGELYPYHKSGKYEPTSKYGYRFFLISNKVQNIGFGFEYRGVYYFSNAHFSVNTKNLMIDGKEIRLYQQGFTVLCSRRIHNMKKPKDGEDLYLLNPYMQTIKGKCIYKDPFYYSFFPIDSVCREFTGLPITNNKGELVSIYDNFRKMDNLVYNNIGDAELWREEQNISSLNYKVERIPTEYGGLKVYRIISELGNREGKNDDDDAIIGYFFSYNSITYVSGAFIDSGKLNSSLSLENDGEIERIVEYSNLYRELWISSPDSKHNLSLPEQDEEVFVLSITGDKQKEIKGTVKMDTNQQFWVEFDGVPNRECLGLPILNKNSQLIGVYNEFNIKNGFRKLRYSVYLGGPNTFKSHFLKMNFKNPNIQILEANYDMEILEQIVSLCSIDIENDDKYCGKLVNRVIFGVGSEDILQKIYDDINLVLKKYSNLPLDNVVSIVNNSSIKYTEVQDKKFILANIGWIGYSHLNSNNSFPFNSPKSLLIVFSHSSSMLTEELLESYYKSANKAKRGFYLRLISNN</sequence>
<dbReference type="RefSeq" id="XP_028873502.1">
    <property type="nucleotide sequence ID" value="XM_029017704.1"/>
</dbReference>
<evidence type="ECO:0000313" key="3">
    <source>
        <dbReference type="Proteomes" id="UP000186176"/>
    </source>
</evidence>
<dbReference type="Proteomes" id="UP000186176">
    <property type="component" value="Unassembled WGS sequence"/>
</dbReference>
<gene>
    <name evidence="2" type="ORF">cubi_00691</name>
</gene>
<protein>
    <submittedName>
        <fullName evidence="2">Uncharacterized protein</fullName>
    </submittedName>
</protein>
<keyword evidence="3" id="KW-1185">Reference proteome</keyword>
<dbReference type="EMBL" id="LRBP01000027">
    <property type="protein sequence ID" value="OII71883.1"/>
    <property type="molecule type" value="Genomic_DNA"/>
</dbReference>
<feature type="transmembrane region" description="Helical" evidence="1">
    <location>
        <begin position="40"/>
        <end position="64"/>
    </location>
</feature>
<keyword evidence="1" id="KW-0472">Membrane</keyword>
<name>A0A1J4MEJ2_9CRYT</name>
<dbReference type="VEuPathDB" id="CryptoDB:cubi_00691"/>
<comment type="caution">
    <text evidence="2">The sequence shown here is derived from an EMBL/GenBank/DDBJ whole genome shotgun (WGS) entry which is preliminary data.</text>
</comment>
<proteinExistence type="predicted"/>
<organism evidence="2 3">
    <name type="scientific">Cryptosporidium ubiquitum</name>
    <dbReference type="NCBI Taxonomy" id="857276"/>
    <lineage>
        <taxon>Eukaryota</taxon>
        <taxon>Sar</taxon>
        <taxon>Alveolata</taxon>
        <taxon>Apicomplexa</taxon>
        <taxon>Conoidasida</taxon>
        <taxon>Coccidia</taxon>
        <taxon>Eucoccidiorida</taxon>
        <taxon>Eimeriorina</taxon>
        <taxon>Cryptosporidiidae</taxon>
        <taxon>Cryptosporidium</taxon>
    </lineage>
</organism>